<evidence type="ECO:0000313" key="7">
    <source>
        <dbReference type="Proteomes" id="UP000053815"/>
    </source>
</evidence>
<dbReference type="SUPFAM" id="SSF101447">
    <property type="entry name" value="Formin homology 2 domain (FH2 domain)"/>
    <property type="match status" value="1"/>
</dbReference>
<dbReference type="InterPro" id="IPR015425">
    <property type="entry name" value="FH2_Formin"/>
</dbReference>
<feature type="compositionally biased region" description="Basic and acidic residues" evidence="3">
    <location>
        <begin position="55"/>
        <end position="68"/>
    </location>
</feature>
<dbReference type="STRING" id="91626.A0A0C9MYI7"/>
<name>A0A0C9MYI7_9FUNG</name>
<keyword evidence="7" id="KW-1185">Reference proteome</keyword>
<feature type="compositionally biased region" description="Polar residues" evidence="3">
    <location>
        <begin position="802"/>
        <end position="811"/>
    </location>
</feature>
<dbReference type="Gene3D" id="1.10.238.150">
    <property type="entry name" value="Formin, FH3 diaphanous domain"/>
    <property type="match status" value="1"/>
</dbReference>
<dbReference type="PANTHER" id="PTHR47102">
    <property type="entry name" value="PROTEIN BNI1"/>
    <property type="match status" value="1"/>
</dbReference>
<evidence type="ECO:0008006" key="8">
    <source>
        <dbReference type="Google" id="ProtNLM"/>
    </source>
</evidence>
<dbReference type="GO" id="GO:1903475">
    <property type="term" value="P:mitotic actomyosin contractile ring assembly"/>
    <property type="evidence" value="ECO:0007669"/>
    <property type="project" value="TreeGrafter"/>
</dbReference>
<feature type="compositionally biased region" description="Low complexity" evidence="3">
    <location>
        <begin position="15"/>
        <end position="28"/>
    </location>
</feature>
<dbReference type="Pfam" id="PF06367">
    <property type="entry name" value="Drf_FH3"/>
    <property type="match status" value="1"/>
</dbReference>
<dbReference type="GO" id="GO:0032153">
    <property type="term" value="C:cell division site"/>
    <property type="evidence" value="ECO:0007669"/>
    <property type="project" value="UniProtKB-ARBA"/>
</dbReference>
<dbReference type="PROSITE" id="PS51444">
    <property type="entry name" value="FH2"/>
    <property type="match status" value="1"/>
</dbReference>
<sequence>MFSISKKTKRKEVDSSLTPSLPRLSSNPNQQGTEKNSLPPTTQWNYASRSSSISTEDRGSSIHGVNKFDSRKNSMDYGGFTEDQVQELFEKMLTRRGIHDTSARSVMLGFSTEKKWLMVSQDKQADSTAPTPSSSSSIIANSSTENAIADKNSPDFYIDKFLEPDMRGVTPRLVAHLAVSLRTMPLSWVRQFIESKGLQIITNVIGTLNKRDQKTEADLQMEVEILKCFKSLINNRWGAREVISHPECIYHIVLSLVSPPIQTRKLVCEILAFVCHVDLPKGQEIVLKGLDKLSEHLGEFGRFDAWLKLLDATLDGRGRMGSLVGASEDVKRLAGSGAPDNHLADFALSNMMLINSLVTVIEDVEVRVHLRNQMNASGLDSITEKMLDFNNEQLRRHINIYKQMSENDVDEIMEIYNETILTNMNDPRACFERILERVEGTRSYNFFLSALQHMLMIQAQGDIQVRYFQILDKLVTQVVMDRKGLTQEDLSGGGMGWSVSMLIDKFAEQDQLDKALQDAKETKQMYEKAIKEKQELETQINLKGEGLIGVLRDKTNSLEDLLRMSRHTIATLQRKLKDTQQEYEMNITALDQQLKEIYMTAVDANKKDSVVQDTQNGHFVLGREEVTRAYDRLKAQAILEGKPGEDQGEDTIPRAEGLSDTFKSSLQGQLGGGPAGFVVPGTAPLMGSTRRVPVGGGRKNWLTEAAATELGDAAEKKDGVKMNIEYKDQLNQLLKDQGSNVEEYQDDKPISALAAELEHKLRQHNSTTNTITLPEAGGLATMTEVAPAVATMDHSNTERKSSITLSDTPNTALAPPPPPPPPPPLMMSNHVKVEAPPRCDIPMSNTVPPPPPPPPQSDTPNTTGIPPPPPPPPQPGTAAATGGAPPPPPPPPPPPGSGPASSAGGMAPPPPPPPPPAPGGPNAPPMPIAPSRKILRHQPNVKTRALQWTKIQANFVGKTVWGANDVDEVALEDELDTLGIFNSIEELFAQKVIERKKRMLKEKKEEIRILDAKKAYNINIALLSKLKHLSFAQVRQAFLAVDDTVITENLLINLQANIPTPEEQGKLSVFVNKASDEDLEQLSKPDTFCVEMLKIERYKERVDNMLFRATFAEKHQQLSRNMSAVLEASIAIKDSQSFKELLKFILVMGNFMNGTTFQGGAFGIRIASINKLVDTKGTEGNTTLLHFLVDSVESKFPRLHGFLDDLQESGNACRVTLQDMVKDYNEIRVGLQKLIQELENHYPEEDQDNQDDDASTEIDNYSQIMRNFRNDAIEKFEELEVRYTSMDVAYRDVVTYFGENPDQMKPDEFFGIFKTFTSSWERAMTDNVSARKKLENMEKARRAEEERRERIKAQKLRGVDTSDANQSGLDEDIMDNLLDKLRAGEIDTNIKRTRNNERSNTSREKRMQKSESVAILAEDLLKSIQSDNDAIIGESPSVSRSRLAARRNNGSRAALLEEFTV</sequence>
<evidence type="ECO:0000313" key="6">
    <source>
        <dbReference type="EMBL" id="GAN07263.1"/>
    </source>
</evidence>
<feature type="compositionally biased region" description="Pro residues" evidence="3">
    <location>
        <begin position="884"/>
        <end position="897"/>
    </location>
</feature>
<feature type="domain" description="FH2" evidence="5">
    <location>
        <begin position="932"/>
        <end position="1346"/>
    </location>
</feature>
<dbReference type="Pfam" id="PF06371">
    <property type="entry name" value="Drf_GBD"/>
    <property type="match status" value="1"/>
</dbReference>
<dbReference type="SMART" id="SM00498">
    <property type="entry name" value="FH2"/>
    <property type="match status" value="1"/>
</dbReference>
<dbReference type="InterPro" id="IPR010473">
    <property type="entry name" value="GTPase-bd"/>
</dbReference>
<feature type="coiled-coil region" evidence="2">
    <location>
        <begin position="1327"/>
        <end position="1354"/>
    </location>
</feature>
<dbReference type="InterPro" id="IPR042201">
    <property type="entry name" value="FH2_Formin_sf"/>
</dbReference>
<protein>
    <recommendedName>
        <fullName evidence="8">Cytokinesis protein sepA</fullName>
    </recommendedName>
</protein>
<dbReference type="SMART" id="SM01140">
    <property type="entry name" value="Drf_GBD"/>
    <property type="match status" value="1"/>
</dbReference>
<accession>A0A0C9MYI7</accession>
<dbReference type="SMART" id="SM01139">
    <property type="entry name" value="Drf_FH3"/>
    <property type="match status" value="1"/>
</dbReference>
<reference evidence="6" key="1">
    <citation type="submission" date="2014-09" db="EMBL/GenBank/DDBJ databases">
        <title>Draft genome sequence of an oleaginous Mucoromycotina fungus Mucor ambiguus NBRC6742.</title>
        <authorList>
            <person name="Takeda I."/>
            <person name="Yamane N."/>
            <person name="Morita T."/>
            <person name="Tamano K."/>
            <person name="Machida M."/>
            <person name="Baker S."/>
            <person name="Koike H."/>
        </authorList>
    </citation>
    <scope>NUCLEOTIDE SEQUENCE</scope>
    <source>
        <strain evidence="6">NBRC 6742</strain>
    </source>
</reference>
<feature type="compositionally biased region" description="Pro residues" evidence="3">
    <location>
        <begin position="907"/>
        <end position="928"/>
    </location>
</feature>
<feature type="domain" description="GBD/FH3" evidence="4">
    <location>
        <begin position="77"/>
        <end position="486"/>
    </location>
</feature>
<evidence type="ECO:0000256" key="3">
    <source>
        <dbReference type="SAM" id="MobiDB-lite"/>
    </source>
</evidence>
<feature type="coiled-coil region" evidence="2">
    <location>
        <begin position="509"/>
        <end position="582"/>
    </location>
</feature>
<evidence type="ECO:0000256" key="1">
    <source>
        <dbReference type="ARBA" id="ARBA00037935"/>
    </source>
</evidence>
<gene>
    <name evidence="6" type="ORF">MAM1_0154c06758</name>
</gene>
<dbReference type="GO" id="GO:0043332">
    <property type="term" value="C:mating projection tip"/>
    <property type="evidence" value="ECO:0007669"/>
    <property type="project" value="TreeGrafter"/>
</dbReference>
<dbReference type="InterPro" id="IPR014768">
    <property type="entry name" value="GBD/FH3_dom"/>
</dbReference>
<dbReference type="InterPro" id="IPR051661">
    <property type="entry name" value="Actin_filament_regulator"/>
</dbReference>
<dbReference type="GO" id="GO:0051017">
    <property type="term" value="P:actin filament bundle assembly"/>
    <property type="evidence" value="ECO:0007669"/>
    <property type="project" value="TreeGrafter"/>
</dbReference>
<dbReference type="InterPro" id="IPR010472">
    <property type="entry name" value="FH3_dom"/>
</dbReference>
<dbReference type="GO" id="GO:0031267">
    <property type="term" value="F:small GTPase binding"/>
    <property type="evidence" value="ECO:0007669"/>
    <property type="project" value="InterPro"/>
</dbReference>
<proteinExistence type="inferred from homology"/>
<dbReference type="GO" id="GO:0003779">
    <property type="term" value="F:actin binding"/>
    <property type="evidence" value="ECO:0007669"/>
    <property type="project" value="InterPro"/>
</dbReference>
<dbReference type="Gene3D" id="6.10.30.50">
    <property type="match status" value="1"/>
</dbReference>
<feature type="compositionally biased region" description="Pro residues" evidence="3">
    <location>
        <begin position="865"/>
        <end position="875"/>
    </location>
</feature>
<feature type="compositionally biased region" description="Basic residues" evidence="3">
    <location>
        <begin position="1"/>
        <end position="10"/>
    </location>
</feature>
<evidence type="ECO:0000259" key="4">
    <source>
        <dbReference type="PROSITE" id="PS51232"/>
    </source>
</evidence>
<dbReference type="Pfam" id="PF02181">
    <property type="entry name" value="FH2"/>
    <property type="match status" value="1"/>
</dbReference>
<dbReference type="Gene3D" id="1.20.58.2220">
    <property type="entry name" value="Formin, FH2 domain"/>
    <property type="match status" value="1"/>
</dbReference>
<dbReference type="GO" id="GO:0005938">
    <property type="term" value="C:cell cortex"/>
    <property type="evidence" value="ECO:0007669"/>
    <property type="project" value="UniProtKB-ARBA"/>
</dbReference>
<feature type="compositionally biased region" description="Polar residues" evidence="3">
    <location>
        <begin position="29"/>
        <end position="54"/>
    </location>
</feature>
<dbReference type="GO" id="GO:0051016">
    <property type="term" value="P:barbed-end actin filament capping"/>
    <property type="evidence" value="ECO:0007669"/>
    <property type="project" value="TreeGrafter"/>
</dbReference>
<organism evidence="6">
    <name type="scientific">Mucor ambiguus</name>
    <dbReference type="NCBI Taxonomy" id="91626"/>
    <lineage>
        <taxon>Eukaryota</taxon>
        <taxon>Fungi</taxon>
        <taxon>Fungi incertae sedis</taxon>
        <taxon>Mucoromycota</taxon>
        <taxon>Mucoromycotina</taxon>
        <taxon>Mucoromycetes</taxon>
        <taxon>Mucorales</taxon>
        <taxon>Mucorineae</taxon>
        <taxon>Mucoraceae</taxon>
        <taxon>Mucor</taxon>
    </lineage>
</organism>
<evidence type="ECO:0000259" key="5">
    <source>
        <dbReference type="PROSITE" id="PS51444"/>
    </source>
</evidence>
<dbReference type="PROSITE" id="PS51232">
    <property type="entry name" value="GBD_FH3"/>
    <property type="match status" value="1"/>
</dbReference>
<comment type="similarity">
    <text evidence="1">Belongs to the formin homology family. BNI1 subfamily.</text>
</comment>
<dbReference type="EMBL" id="DF836443">
    <property type="protein sequence ID" value="GAN07263.1"/>
    <property type="molecule type" value="Genomic_DNA"/>
</dbReference>
<keyword evidence="2" id="KW-0175">Coiled coil</keyword>
<dbReference type="PANTHER" id="PTHR47102:SF2">
    <property type="entry name" value="PROTEIN BNI1"/>
    <property type="match status" value="1"/>
</dbReference>
<feature type="region of interest" description="Disordered" evidence="3">
    <location>
        <begin position="793"/>
        <end position="930"/>
    </location>
</feature>
<dbReference type="Proteomes" id="UP000053815">
    <property type="component" value="Unassembled WGS sequence"/>
</dbReference>
<dbReference type="Gene3D" id="1.20.58.630">
    <property type="match status" value="1"/>
</dbReference>
<dbReference type="InterPro" id="IPR011989">
    <property type="entry name" value="ARM-like"/>
</dbReference>
<feature type="compositionally biased region" description="Pro residues" evidence="3">
    <location>
        <begin position="814"/>
        <end position="825"/>
    </location>
</feature>
<dbReference type="InterPro" id="IPR016024">
    <property type="entry name" value="ARM-type_fold"/>
</dbReference>
<dbReference type="GO" id="GO:0015629">
    <property type="term" value="C:actin cytoskeleton"/>
    <property type="evidence" value="ECO:0007669"/>
    <property type="project" value="UniProtKB-ARBA"/>
</dbReference>
<dbReference type="SUPFAM" id="SSF48371">
    <property type="entry name" value="ARM repeat"/>
    <property type="match status" value="1"/>
</dbReference>
<evidence type="ECO:0000256" key="2">
    <source>
        <dbReference type="SAM" id="Coils"/>
    </source>
</evidence>
<feature type="compositionally biased region" description="Pro residues" evidence="3">
    <location>
        <begin position="847"/>
        <end position="857"/>
    </location>
</feature>
<dbReference type="Gene3D" id="1.25.10.10">
    <property type="entry name" value="Leucine-rich Repeat Variant"/>
    <property type="match status" value="1"/>
</dbReference>
<feature type="region of interest" description="Disordered" evidence="3">
    <location>
        <begin position="1"/>
        <end position="68"/>
    </location>
</feature>
<dbReference type="OrthoDB" id="1104827at2759"/>